<gene>
    <name evidence="2" type="ORF">C8A04DRAFT_15167</name>
</gene>
<dbReference type="RefSeq" id="XP_062633548.1">
    <property type="nucleotide sequence ID" value="XM_062778381.1"/>
</dbReference>
<feature type="region of interest" description="Disordered" evidence="1">
    <location>
        <begin position="1"/>
        <end position="20"/>
    </location>
</feature>
<reference evidence="2" key="2">
    <citation type="submission" date="2023-05" db="EMBL/GenBank/DDBJ databases">
        <authorList>
            <consortium name="Lawrence Berkeley National Laboratory"/>
            <person name="Steindorff A."/>
            <person name="Hensen N."/>
            <person name="Bonometti L."/>
            <person name="Westerberg I."/>
            <person name="Brannstrom I.O."/>
            <person name="Guillou S."/>
            <person name="Cros-Aarteil S."/>
            <person name="Calhoun S."/>
            <person name="Haridas S."/>
            <person name="Kuo A."/>
            <person name="Mondo S."/>
            <person name="Pangilinan J."/>
            <person name="Riley R."/>
            <person name="Labutti K."/>
            <person name="Andreopoulos B."/>
            <person name="Lipzen A."/>
            <person name="Chen C."/>
            <person name="Yanf M."/>
            <person name="Daum C."/>
            <person name="Ng V."/>
            <person name="Clum A."/>
            <person name="Ohm R."/>
            <person name="Martin F."/>
            <person name="Silar P."/>
            <person name="Natvig D."/>
            <person name="Lalanne C."/>
            <person name="Gautier V."/>
            <person name="Ament-Velasquez S.L."/>
            <person name="Kruys A."/>
            <person name="Hutchinson M.I."/>
            <person name="Powell A.J."/>
            <person name="Barry K."/>
            <person name="Miller A.N."/>
            <person name="Grigoriev I.V."/>
            <person name="Debuchy R."/>
            <person name="Gladieux P."/>
            <person name="Thoren M.H."/>
            <person name="Johannesson H."/>
        </authorList>
    </citation>
    <scope>NUCLEOTIDE SEQUENCE</scope>
    <source>
        <strain evidence="2">CBS 141.50</strain>
    </source>
</reference>
<reference evidence="2" key="1">
    <citation type="journal article" date="2023" name="Mol. Phylogenet. Evol.">
        <title>Genome-scale phylogeny and comparative genomics of the fungal order Sordariales.</title>
        <authorList>
            <person name="Hensen N."/>
            <person name="Bonometti L."/>
            <person name="Westerberg I."/>
            <person name="Brannstrom I.O."/>
            <person name="Guillou S."/>
            <person name="Cros-Aarteil S."/>
            <person name="Calhoun S."/>
            <person name="Haridas S."/>
            <person name="Kuo A."/>
            <person name="Mondo S."/>
            <person name="Pangilinan J."/>
            <person name="Riley R."/>
            <person name="LaButti K."/>
            <person name="Andreopoulos B."/>
            <person name="Lipzen A."/>
            <person name="Chen C."/>
            <person name="Yan M."/>
            <person name="Daum C."/>
            <person name="Ng V."/>
            <person name="Clum A."/>
            <person name="Steindorff A."/>
            <person name="Ohm R.A."/>
            <person name="Martin F."/>
            <person name="Silar P."/>
            <person name="Natvig D.O."/>
            <person name="Lalanne C."/>
            <person name="Gautier V."/>
            <person name="Ament-Velasquez S.L."/>
            <person name="Kruys A."/>
            <person name="Hutchinson M.I."/>
            <person name="Powell A.J."/>
            <person name="Barry K."/>
            <person name="Miller A.N."/>
            <person name="Grigoriev I.V."/>
            <person name="Debuchy R."/>
            <person name="Gladieux P."/>
            <person name="Hiltunen Thoren M."/>
            <person name="Johannesson H."/>
        </authorList>
    </citation>
    <scope>NUCLEOTIDE SEQUENCE</scope>
    <source>
        <strain evidence="2">CBS 141.50</strain>
    </source>
</reference>
<evidence type="ECO:0000256" key="1">
    <source>
        <dbReference type="SAM" id="MobiDB-lite"/>
    </source>
</evidence>
<sequence length="444" mass="48593">MTALRVEASTSDVGHRRESGPTLRDILQTAAANDTVPPETTSILEIRGDMPCNEEWEILSQHFPAVRYLSVAAGFEERWTDGKFPLNWPLELLVVSDAGAERVATPAILEGRVRNLVLCYTCGLRFEGPSTKELMKDAENIGTIPRRRSDASAASKAGNENDVDKDDGSQNSETKEGDAAAETPSSSEEEEQDGGIKITSVPHEWSKYLNTKYEGKSISFPRDPPPGAPPSQMTSLSVLGNDCLETFTAMAMAHPHLLHGLQSLTLYAASQWDLLHVPTVIFPAALQSLDGLKELKLTLGSAMHARLVPGNGNYLHWMLPPGLEKLSIQGPVSMIPQLNALANAFESAEFLPNLKSISLVLDLPESKDPLENDDGEDEAENKKEKQFAEQLAEAHAACKKVLDVAVAKRGAVVEGHEQPWSELFPALFKKVDKRWLELDGEKKE</sequence>
<keyword evidence="3" id="KW-1185">Reference proteome</keyword>
<protein>
    <submittedName>
        <fullName evidence="2">Uncharacterized protein</fullName>
    </submittedName>
</protein>
<evidence type="ECO:0000313" key="2">
    <source>
        <dbReference type="EMBL" id="KAK4140177.1"/>
    </source>
</evidence>
<feature type="region of interest" description="Disordered" evidence="1">
    <location>
        <begin position="366"/>
        <end position="385"/>
    </location>
</feature>
<dbReference type="Proteomes" id="UP001302676">
    <property type="component" value="Unassembled WGS sequence"/>
</dbReference>
<dbReference type="EMBL" id="MU853638">
    <property type="protein sequence ID" value="KAK4140177.1"/>
    <property type="molecule type" value="Genomic_DNA"/>
</dbReference>
<name>A0AAN6UVV4_9PEZI</name>
<dbReference type="GeneID" id="87814994"/>
<organism evidence="2 3">
    <name type="scientific">Dichotomopilus funicola</name>
    <dbReference type="NCBI Taxonomy" id="1934379"/>
    <lineage>
        <taxon>Eukaryota</taxon>
        <taxon>Fungi</taxon>
        <taxon>Dikarya</taxon>
        <taxon>Ascomycota</taxon>
        <taxon>Pezizomycotina</taxon>
        <taxon>Sordariomycetes</taxon>
        <taxon>Sordariomycetidae</taxon>
        <taxon>Sordariales</taxon>
        <taxon>Chaetomiaceae</taxon>
        <taxon>Dichotomopilus</taxon>
    </lineage>
</organism>
<comment type="caution">
    <text evidence="2">The sequence shown here is derived from an EMBL/GenBank/DDBJ whole genome shotgun (WGS) entry which is preliminary data.</text>
</comment>
<dbReference type="AlphaFoldDB" id="A0AAN6UVV4"/>
<accession>A0AAN6UVV4</accession>
<proteinExistence type="predicted"/>
<feature type="region of interest" description="Disordered" evidence="1">
    <location>
        <begin position="138"/>
        <end position="200"/>
    </location>
</feature>
<evidence type="ECO:0000313" key="3">
    <source>
        <dbReference type="Proteomes" id="UP001302676"/>
    </source>
</evidence>